<dbReference type="CDD" id="cd06261">
    <property type="entry name" value="TM_PBP2"/>
    <property type="match status" value="1"/>
</dbReference>
<protein>
    <submittedName>
        <fullName evidence="9">ABC transporter permease</fullName>
    </submittedName>
</protein>
<keyword evidence="3" id="KW-1003">Cell membrane</keyword>
<keyword evidence="2 7" id="KW-0813">Transport</keyword>
<dbReference type="Proteomes" id="UP000886804">
    <property type="component" value="Unassembled WGS sequence"/>
</dbReference>
<feature type="transmembrane region" description="Helical" evidence="7">
    <location>
        <begin position="104"/>
        <end position="122"/>
    </location>
</feature>
<dbReference type="EMBL" id="DWYS01000151">
    <property type="protein sequence ID" value="HJB08718.1"/>
    <property type="molecule type" value="Genomic_DNA"/>
</dbReference>
<dbReference type="GO" id="GO:0055085">
    <property type="term" value="P:transmembrane transport"/>
    <property type="evidence" value="ECO:0007669"/>
    <property type="project" value="InterPro"/>
</dbReference>
<name>A0A9D2LA35_9FIRM</name>
<dbReference type="PANTHER" id="PTHR30465:SF0">
    <property type="entry name" value="OLIGOPEPTIDE TRANSPORT SYSTEM PERMEASE PROTEIN APPB"/>
    <property type="match status" value="1"/>
</dbReference>
<reference evidence="9" key="1">
    <citation type="journal article" date="2021" name="PeerJ">
        <title>Extensive microbial diversity within the chicken gut microbiome revealed by metagenomics and culture.</title>
        <authorList>
            <person name="Gilroy R."/>
            <person name="Ravi A."/>
            <person name="Getino M."/>
            <person name="Pursley I."/>
            <person name="Horton D.L."/>
            <person name="Alikhan N.F."/>
            <person name="Baker D."/>
            <person name="Gharbi K."/>
            <person name="Hall N."/>
            <person name="Watson M."/>
            <person name="Adriaenssens E.M."/>
            <person name="Foster-Nyarko E."/>
            <person name="Jarju S."/>
            <person name="Secka A."/>
            <person name="Antonio M."/>
            <person name="Oren A."/>
            <person name="Chaudhuri R.R."/>
            <person name="La Ragione R."/>
            <person name="Hildebrand F."/>
            <person name="Pallen M.J."/>
        </authorList>
    </citation>
    <scope>NUCLEOTIDE SEQUENCE</scope>
    <source>
        <strain evidence="9">CHK188-4685</strain>
    </source>
</reference>
<reference evidence="9" key="2">
    <citation type="submission" date="2021-04" db="EMBL/GenBank/DDBJ databases">
        <authorList>
            <person name="Gilroy R."/>
        </authorList>
    </citation>
    <scope>NUCLEOTIDE SEQUENCE</scope>
    <source>
        <strain evidence="9">CHK188-4685</strain>
    </source>
</reference>
<evidence type="ECO:0000313" key="10">
    <source>
        <dbReference type="Proteomes" id="UP000886804"/>
    </source>
</evidence>
<organism evidence="9 10">
    <name type="scientific">Candidatus Enterocloster faecavium</name>
    <dbReference type="NCBI Taxonomy" id="2838560"/>
    <lineage>
        <taxon>Bacteria</taxon>
        <taxon>Bacillati</taxon>
        <taxon>Bacillota</taxon>
        <taxon>Clostridia</taxon>
        <taxon>Lachnospirales</taxon>
        <taxon>Lachnospiraceae</taxon>
        <taxon>Enterocloster</taxon>
    </lineage>
</organism>
<evidence type="ECO:0000256" key="7">
    <source>
        <dbReference type="RuleBase" id="RU363032"/>
    </source>
</evidence>
<comment type="subcellular location">
    <subcellularLocation>
        <location evidence="1 7">Cell membrane</location>
        <topology evidence="1 7">Multi-pass membrane protein</topology>
    </subcellularLocation>
</comment>
<evidence type="ECO:0000256" key="3">
    <source>
        <dbReference type="ARBA" id="ARBA00022475"/>
    </source>
</evidence>
<dbReference type="InterPro" id="IPR035906">
    <property type="entry name" value="MetI-like_sf"/>
</dbReference>
<dbReference type="SUPFAM" id="SSF161098">
    <property type="entry name" value="MetI-like"/>
    <property type="match status" value="1"/>
</dbReference>
<evidence type="ECO:0000256" key="1">
    <source>
        <dbReference type="ARBA" id="ARBA00004651"/>
    </source>
</evidence>
<keyword evidence="6 7" id="KW-0472">Membrane</keyword>
<feature type="transmembrane region" description="Helical" evidence="7">
    <location>
        <begin position="282"/>
        <end position="303"/>
    </location>
</feature>
<feature type="transmembrane region" description="Helical" evidence="7">
    <location>
        <begin position="134"/>
        <end position="157"/>
    </location>
</feature>
<feature type="transmembrane region" description="Helical" evidence="7">
    <location>
        <begin position="12"/>
        <end position="30"/>
    </location>
</feature>
<dbReference type="Gene3D" id="1.10.3720.10">
    <property type="entry name" value="MetI-like"/>
    <property type="match status" value="1"/>
</dbReference>
<gene>
    <name evidence="9" type="ORF">H9716_12790</name>
</gene>
<feature type="transmembrane region" description="Helical" evidence="7">
    <location>
        <begin position="227"/>
        <end position="253"/>
    </location>
</feature>
<evidence type="ECO:0000256" key="4">
    <source>
        <dbReference type="ARBA" id="ARBA00022692"/>
    </source>
</evidence>
<dbReference type="PANTHER" id="PTHR30465">
    <property type="entry name" value="INNER MEMBRANE ABC TRANSPORTER"/>
    <property type="match status" value="1"/>
</dbReference>
<evidence type="ECO:0000259" key="8">
    <source>
        <dbReference type="PROSITE" id="PS50928"/>
    </source>
</evidence>
<evidence type="ECO:0000313" key="9">
    <source>
        <dbReference type="EMBL" id="HJB08718.1"/>
    </source>
</evidence>
<sequence>MIRYTAKRLLQSLVTVAIVATIVFLLMRLLPTDYYFTEDQLMRLSDQQKNEQLQAAGLLDPIGQQLLRFYRHTLELDFGQSRRIQSGVDVVKVIGSKFTVSMRMGSTALAISLLVGVVMGILQTRYKDRVVDHIGTAYTVFVNAVPSLVSYSLVLIFGSRVLGLPSMYSSRNVAESLILPTVCLSLSSIAGYALWTRRYMVDELNKDYIRLAKVKGMSSRSIMVHHVLRNAFVPLVQYLPASFLMTIGGSLLAERFFSVPGMGPLLTDSIVRYDTNVVQTLVMFYASLGVVGVFLGDVLMMLIDPRIKLADKGGTR</sequence>
<accession>A0A9D2LA35</accession>
<comment type="caution">
    <text evidence="9">The sequence shown here is derived from an EMBL/GenBank/DDBJ whole genome shotgun (WGS) entry which is preliminary data.</text>
</comment>
<evidence type="ECO:0000256" key="2">
    <source>
        <dbReference type="ARBA" id="ARBA00022448"/>
    </source>
</evidence>
<feature type="transmembrane region" description="Helical" evidence="7">
    <location>
        <begin position="177"/>
        <end position="195"/>
    </location>
</feature>
<dbReference type="AlphaFoldDB" id="A0A9D2LA35"/>
<keyword evidence="5 7" id="KW-1133">Transmembrane helix</keyword>
<feature type="domain" description="ABC transmembrane type-1" evidence="8">
    <location>
        <begin position="98"/>
        <end position="303"/>
    </location>
</feature>
<comment type="similarity">
    <text evidence="7">Belongs to the binding-protein-dependent transport system permease family.</text>
</comment>
<dbReference type="InterPro" id="IPR000515">
    <property type="entry name" value="MetI-like"/>
</dbReference>
<evidence type="ECO:0000256" key="5">
    <source>
        <dbReference type="ARBA" id="ARBA00022989"/>
    </source>
</evidence>
<dbReference type="PROSITE" id="PS50928">
    <property type="entry name" value="ABC_TM1"/>
    <property type="match status" value="1"/>
</dbReference>
<proteinExistence type="inferred from homology"/>
<keyword evidence="4 7" id="KW-0812">Transmembrane</keyword>
<dbReference type="GO" id="GO:0005886">
    <property type="term" value="C:plasma membrane"/>
    <property type="evidence" value="ECO:0007669"/>
    <property type="project" value="UniProtKB-SubCell"/>
</dbReference>
<dbReference type="Pfam" id="PF00528">
    <property type="entry name" value="BPD_transp_1"/>
    <property type="match status" value="1"/>
</dbReference>
<evidence type="ECO:0000256" key="6">
    <source>
        <dbReference type="ARBA" id="ARBA00023136"/>
    </source>
</evidence>